<dbReference type="PANTHER" id="PTHR24291">
    <property type="entry name" value="CYTOCHROME P450 FAMILY 4"/>
    <property type="match status" value="1"/>
</dbReference>
<evidence type="ECO:0000256" key="9">
    <source>
        <dbReference type="ARBA" id="ARBA00022723"/>
    </source>
</evidence>
<feature type="binding site" description="axial binding residue" evidence="15">
    <location>
        <position position="423"/>
    </location>
    <ligand>
        <name>heme</name>
        <dbReference type="ChEBI" id="CHEBI:30413"/>
    </ligand>
    <ligandPart>
        <name>Fe</name>
        <dbReference type="ChEBI" id="CHEBI:18248"/>
    </ligandPart>
</feature>
<evidence type="ECO:0000256" key="8">
    <source>
        <dbReference type="ARBA" id="ARBA00022643"/>
    </source>
</evidence>
<evidence type="ECO:0000256" key="14">
    <source>
        <dbReference type="ARBA" id="ARBA00023033"/>
    </source>
</evidence>
<evidence type="ECO:0000256" key="7">
    <source>
        <dbReference type="ARBA" id="ARBA00022630"/>
    </source>
</evidence>
<comment type="caution">
    <text evidence="17">The sequence shown here is derived from an EMBL/GenBank/DDBJ whole genome shotgun (WGS) entry which is preliminary data.</text>
</comment>
<dbReference type="InterPro" id="IPR017972">
    <property type="entry name" value="Cyt_P450_CS"/>
</dbReference>
<keyword evidence="7" id="KW-0285">Flavoprotein</keyword>
<evidence type="ECO:0000256" key="5">
    <source>
        <dbReference type="ARBA" id="ARBA00022448"/>
    </source>
</evidence>
<name>A0A2G3PHF1_WILMA</name>
<keyword evidence="8" id="KW-0288">FMN</keyword>
<keyword evidence="12 16" id="KW-0560">Oxidoreductase</keyword>
<dbReference type="Pfam" id="PF00067">
    <property type="entry name" value="p450"/>
    <property type="match status" value="1"/>
</dbReference>
<dbReference type="PANTHER" id="PTHR24291:SF50">
    <property type="entry name" value="BIFUNCTIONAL ALBAFLAVENONE MONOOXYGENASE_TERPENE SYNTHASE"/>
    <property type="match status" value="1"/>
</dbReference>
<evidence type="ECO:0000256" key="11">
    <source>
        <dbReference type="ARBA" id="ARBA00022857"/>
    </source>
</evidence>
<protein>
    <submittedName>
        <fullName evidence="17">Cytochrome P450</fullName>
    </submittedName>
</protein>
<keyword evidence="6 15" id="KW-0349">Heme</keyword>
<dbReference type="PRINTS" id="PR00385">
    <property type="entry name" value="P450"/>
</dbReference>
<evidence type="ECO:0000313" key="17">
    <source>
        <dbReference type="EMBL" id="PHV65239.1"/>
    </source>
</evidence>
<evidence type="ECO:0000256" key="12">
    <source>
        <dbReference type="ARBA" id="ARBA00023002"/>
    </source>
</evidence>
<comment type="cofactor">
    <cofactor evidence="1">
        <name>FMN</name>
        <dbReference type="ChEBI" id="CHEBI:58210"/>
    </cofactor>
</comment>
<keyword evidence="5" id="KW-0813">Transport</keyword>
<comment type="cofactor">
    <cofactor evidence="15">
        <name>heme</name>
        <dbReference type="ChEBI" id="CHEBI:30413"/>
    </cofactor>
</comment>
<gene>
    <name evidence="17" type="ORF">CSW57_15635</name>
</gene>
<proteinExistence type="inferred from homology"/>
<dbReference type="Proteomes" id="UP000225108">
    <property type="component" value="Unassembled WGS sequence"/>
</dbReference>
<dbReference type="SUPFAM" id="SSF48264">
    <property type="entry name" value="Cytochrome P450"/>
    <property type="match status" value="1"/>
</dbReference>
<dbReference type="Gene3D" id="1.10.630.10">
    <property type="entry name" value="Cytochrome P450"/>
    <property type="match status" value="1"/>
</dbReference>
<comment type="similarity">
    <text evidence="4 16">Belongs to the cytochrome P450 family.</text>
</comment>
<dbReference type="GO" id="GO:0005506">
    <property type="term" value="F:iron ion binding"/>
    <property type="evidence" value="ECO:0007669"/>
    <property type="project" value="InterPro"/>
</dbReference>
<keyword evidence="9 15" id="KW-0479">Metal-binding</keyword>
<evidence type="ECO:0000256" key="2">
    <source>
        <dbReference type="ARBA" id="ARBA00001974"/>
    </source>
</evidence>
<keyword evidence="13 15" id="KW-0408">Iron</keyword>
<evidence type="ECO:0000256" key="4">
    <source>
        <dbReference type="ARBA" id="ARBA00010617"/>
    </source>
</evidence>
<keyword evidence="11" id="KW-0521">NADP</keyword>
<evidence type="ECO:0000256" key="15">
    <source>
        <dbReference type="PIRSR" id="PIRSR602401-1"/>
    </source>
</evidence>
<evidence type="ECO:0000256" key="3">
    <source>
        <dbReference type="ARBA" id="ARBA00010018"/>
    </source>
</evidence>
<evidence type="ECO:0000313" key="18">
    <source>
        <dbReference type="Proteomes" id="UP000225108"/>
    </source>
</evidence>
<accession>A0A2G3PHF1</accession>
<evidence type="ECO:0000256" key="13">
    <source>
        <dbReference type="ARBA" id="ARBA00023004"/>
    </source>
</evidence>
<dbReference type="InterPro" id="IPR036396">
    <property type="entry name" value="Cyt_P450_sf"/>
</dbReference>
<dbReference type="InterPro" id="IPR002401">
    <property type="entry name" value="Cyt_P450_E_grp-I"/>
</dbReference>
<keyword evidence="14 16" id="KW-0503">Monooxygenase</keyword>
<organism evidence="17 18">
    <name type="scientific">Williamsia marianensis</name>
    <dbReference type="NCBI Taxonomy" id="85044"/>
    <lineage>
        <taxon>Bacteria</taxon>
        <taxon>Bacillati</taxon>
        <taxon>Actinomycetota</taxon>
        <taxon>Actinomycetes</taxon>
        <taxon>Mycobacteriales</taxon>
        <taxon>Nocardiaceae</taxon>
        <taxon>Williamsia</taxon>
    </lineage>
</organism>
<dbReference type="GO" id="GO:0004497">
    <property type="term" value="F:monooxygenase activity"/>
    <property type="evidence" value="ECO:0007669"/>
    <property type="project" value="UniProtKB-KW"/>
</dbReference>
<evidence type="ECO:0000256" key="10">
    <source>
        <dbReference type="ARBA" id="ARBA00022827"/>
    </source>
</evidence>
<dbReference type="EMBL" id="PEBD01000010">
    <property type="protein sequence ID" value="PHV65239.1"/>
    <property type="molecule type" value="Genomic_DNA"/>
</dbReference>
<dbReference type="FunFam" id="1.10.630.10:FF:000040">
    <property type="entry name" value="Bifunctional cytochrome P450/NADPH--P450 reductase"/>
    <property type="match status" value="1"/>
</dbReference>
<comment type="similarity">
    <text evidence="3">In the N-terminal section; belongs to the cytochrome P450 family.</text>
</comment>
<sequence length="475" mass="53315">MVTSTDLGTLNDLVGPNTWADQFPHPPGRLPVVGDLRSVDPEGPVVSMLDWPAGVWPIAQFRVFRHRFVMIGSAELTRELCDESRFEKVLTPAIAALRDFAGDGLFTATTDEPSWRLAHDLLMPAFSKTAMQNYHPLMVSAIDELFDFWEGRGDIIDVAPDMTRLTLETISRAAFGKDLGSFERETPHDFVLAMVAGLKTGRRTGGLSGLPGSKPIVSLLHRANARHKRYVDSMLDDLIAERRSRADEGEVDLLAIMLRANRDRGEAALDDENIRHQIVTFLVAGHETTSGTLSFALHYLARDRELLERAQAEVDEILGDSEAAPQFQQVAKFRFVRRVVDEALRLWPTAPGFTRGPIEPTVVGGRYEMSPGDWAVVHLPKVHRDPEVWTDPLGFDPDRFAASEVKKRPAHSYKPFGTGERACIGRQFALHESVLMLARFIARYDFEPADPDYELSITERLTLMPDGLRLRIRRR</sequence>
<dbReference type="CDD" id="cd11068">
    <property type="entry name" value="CYP120A1"/>
    <property type="match status" value="1"/>
</dbReference>
<dbReference type="AlphaFoldDB" id="A0A2G3PHF1"/>
<dbReference type="PROSITE" id="PS00086">
    <property type="entry name" value="CYTOCHROME_P450"/>
    <property type="match status" value="1"/>
</dbReference>
<dbReference type="GO" id="GO:0020037">
    <property type="term" value="F:heme binding"/>
    <property type="evidence" value="ECO:0007669"/>
    <property type="project" value="InterPro"/>
</dbReference>
<comment type="cofactor">
    <cofactor evidence="2">
        <name>FAD</name>
        <dbReference type="ChEBI" id="CHEBI:57692"/>
    </cofactor>
</comment>
<evidence type="ECO:0000256" key="6">
    <source>
        <dbReference type="ARBA" id="ARBA00022617"/>
    </source>
</evidence>
<dbReference type="InterPro" id="IPR050196">
    <property type="entry name" value="Cytochrome_P450_Monoox"/>
</dbReference>
<reference evidence="17 18" key="1">
    <citation type="submission" date="2017-10" db="EMBL/GenBank/DDBJ databases">
        <title>The draft genome sequence of Williamsia sp. BULT 1.1 isolated from the semi-arid grassland soils from South Africa.</title>
        <authorList>
            <person name="Kabwe M.H."/>
            <person name="Govender N."/>
            <person name="Mutseka Lunga P."/>
            <person name="Vikram S."/>
            <person name="Makhalanyane T.P."/>
        </authorList>
    </citation>
    <scope>NUCLEOTIDE SEQUENCE [LARGE SCALE GENOMIC DNA]</scope>
    <source>
        <strain evidence="17 18">BULT 1.1</strain>
    </source>
</reference>
<dbReference type="GO" id="GO:0016705">
    <property type="term" value="F:oxidoreductase activity, acting on paired donors, with incorporation or reduction of molecular oxygen"/>
    <property type="evidence" value="ECO:0007669"/>
    <property type="project" value="InterPro"/>
</dbReference>
<evidence type="ECO:0000256" key="16">
    <source>
        <dbReference type="RuleBase" id="RU000461"/>
    </source>
</evidence>
<dbReference type="RefSeq" id="WP_099383652.1">
    <property type="nucleotide sequence ID" value="NZ_PEBD01000010.1"/>
</dbReference>
<dbReference type="InterPro" id="IPR001128">
    <property type="entry name" value="Cyt_P450"/>
</dbReference>
<evidence type="ECO:0000256" key="1">
    <source>
        <dbReference type="ARBA" id="ARBA00001917"/>
    </source>
</evidence>
<keyword evidence="10" id="KW-0274">FAD</keyword>
<dbReference type="PRINTS" id="PR00463">
    <property type="entry name" value="EP450I"/>
</dbReference>